<feature type="transmembrane region" description="Helical" evidence="8">
    <location>
        <begin position="304"/>
        <end position="321"/>
    </location>
</feature>
<gene>
    <name evidence="10" type="ORF">MX989_11535</name>
</gene>
<dbReference type="GO" id="GO:0005886">
    <property type="term" value="C:plasma membrane"/>
    <property type="evidence" value="ECO:0007669"/>
    <property type="project" value="UniProtKB-SubCell"/>
</dbReference>
<comment type="similarity">
    <text evidence="2">Belongs to the major facilitator superfamily.</text>
</comment>
<keyword evidence="4" id="KW-1003">Cell membrane</keyword>
<dbReference type="Proteomes" id="UP001185068">
    <property type="component" value="Unassembled WGS sequence"/>
</dbReference>
<evidence type="ECO:0000256" key="1">
    <source>
        <dbReference type="ARBA" id="ARBA00004651"/>
    </source>
</evidence>
<evidence type="ECO:0000313" key="11">
    <source>
        <dbReference type="Proteomes" id="UP001185068"/>
    </source>
</evidence>
<dbReference type="Gene3D" id="1.20.1250.20">
    <property type="entry name" value="MFS general substrate transporter like domains"/>
    <property type="match status" value="1"/>
</dbReference>
<evidence type="ECO:0000256" key="3">
    <source>
        <dbReference type="ARBA" id="ARBA00022448"/>
    </source>
</evidence>
<keyword evidence="5 8" id="KW-0812">Transmembrane</keyword>
<comment type="subcellular location">
    <subcellularLocation>
        <location evidence="1">Cell membrane</location>
        <topology evidence="1">Multi-pass membrane protein</topology>
    </subcellularLocation>
</comment>
<comment type="caution">
    <text evidence="10">The sequence shown here is derived from an EMBL/GenBank/DDBJ whole genome shotgun (WGS) entry which is preliminary data.</text>
</comment>
<reference evidence="10" key="1">
    <citation type="submission" date="2022-11" db="EMBL/GenBank/DDBJ databases">
        <title>blaNDM-1 and qnrB1 co-producing ST413 Enterobacter.</title>
        <authorList>
            <person name="Halder G."/>
            <person name="Chaudhuri B."/>
            <person name="Dutta S."/>
        </authorList>
    </citation>
    <scope>NUCLEOTIDE SEQUENCE</scope>
    <source>
        <strain evidence="10">PEER684</strain>
    </source>
</reference>
<dbReference type="GO" id="GO:0022857">
    <property type="term" value="F:transmembrane transporter activity"/>
    <property type="evidence" value="ECO:0007669"/>
    <property type="project" value="InterPro"/>
</dbReference>
<feature type="transmembrane region" description="Helical" evidence="8">
    <location>
        <begin position="361"/>
        <end position="382"/>
    </location>
</feature>
<feature type="transmembrane region" description="Helical" evidence="8">
    <location>
        <begin position="388"/>
        <end position="410"/>
    </location>
</feature>
<feature type="transmembrane region" description="Helical" evidence="8">
    <location>
        <begin position="68"/>
        <end position="88"/>
    </location>
</feature>
<feature type="transmembrane region" description="Helical" evidence="8">
    <location>
        <begin position="273"/>
        <end position="292"/>
    </location>
</feature>
<dbReference type="AlphaFoldDB" id="A0AAE4DW45"/>
<evidence type="ECO:0000313" key="10">
    <source>
        <dbReference type="EMBL" id="MDR9946706.1"/>
    </source>
</evidence>
<dbReference type="PANTHER" id="PTHR43271:SF1">
    <property type="entry name" value="INNER MEMBRANE TRANSPORT PROTEIN YNFM"/>
    <property type="match status" value="1"/>
</dbReference>
<feature type="transmembrane region" description="Helical" evidence="8">
    <location>
        <begin position="153"/>
        <end position="176"/>
    </location>
</feature>
<evidence type="ECO:0000256" key="5">
    <source>
        <dbReference type="ARBA" id="ARBA00022692"/>
    </source>
</evidence>
<dbReference type="Pfam" id="PF07690">
    <property type="entry name" value="MFS_1"/>
    <property type="match status" value="2"/>
</dbReference>
<evidence type="ECO:0000256" key="8">
    <source>
        <dbReference type="SAM" id="Phobius"/>
    </source>
</evidence>
<dbReference type="PROSITE" id="PS00216">
    <property type="entry name" value="SUGAR_TRANSPORT_1"/>
    <property type="match status" value="1"/>
</dbReference>
<organism evidence="10 11">
    <name type="scientific">Enterobacter sichuanensis</name>
    <dbReference type="NCBI Taxonomy" id="2071710"/>
    <lineage>
        <taxon>Bacteria</taxon>
        <taxon>Pseudomonadati</taxon>
        <taxon>Pseudomonadota</taxon>
        <taxon>Gammaproteobacteria</taxon>
        <taxon>Enterobacterales</taxon>
        <taxon>Enterobacteriaceae</taxon>
        <taxon>Enterobacter</taxon>
        <taxon>Enterobacter cloacae complex</taxon>
    </lineage>
</organism>
<feature type="transmembrane region" description="Helical" evidence="8">
    <location>
        <begin position="34"/>
        <end position="56"/>
    </location>
</feature>
<evidence type="ECO:0000256" key="2">
    <source>
        <dbReference type="ARBA" id="ARBA00008335"/>
    </source>
</evidence>
<proteinExistence type="inferred from homology"/>
<feature type="transmembrane region" description="Helical" evidence="8">
    <location>
        <begin position="100"/>
        <end position="119"/>
    </location>
</feature>
<sequence length="424" mass="45157">MYLNYNTEVIMALTHANNTQKASEPVKASAHIRVILALALSGLAELASLFFIQPLLPTLAVEYNVPVSQVSIILSAETALLAIGLLFTGTLSDHYGRKRLIIVSLLLGGILTLLCPLVESWAMLVALRAVIGLALSGIAAAATAYISEEVAPIAAGIVTGYFVFGNSMGGMSGRIVASQLIDHVSINVIFYGFAVSLIAVAILVKFLLPESKNFTPTQNLNVMRMVKGAASHFKNKNLALAFVISFIIFGAFTSLYNYLAFFLKGEPFHISPANAGLLSFSFALSFFTAPQAGRLSAKYGAMKVLRVLFLIMAFGMLLTLTSNVVTFIVGAVIFTGCFFGCHSIGLSWVSKNATHARGQAVALYLFFYYMGGSVIGFINGFVFHSMGWLGMTGFILALLGVGVVVATYLASGNKPVLVPAQSAE</sequence>
<name>A0AAE4DW45_9ENTR</name>
<dbReference type="InterPro" id="IPR005829">
    <property type="entry name" value="Sugar_transporter_CS"/>
</dbReference>
<keyword evidence="3" id="KW-0813">Transport</keyword>
<dbReference type="SUPFAM" id="SSF103473">
    <property type="entry name" value="MFS general substrate transporter"/>
    <property type="match status" value="1"/>
</dbReference>
<evidence type="ECO:0000256" key="7">
    <source>
        <dbReference type="ARBA" id="ARBA00023136"/>
    </source>
</evidence>
<keyword evidence="7 8" id="KW-0472">Membrane</keyword>
<feature type="domain" description="Major facilitator superfamily (MFS) profile" evidence="9">
    <location>
        <begin position="34"/>
        <end position="414"/>
    </location>
</feature>
<dbReference type="PANTHER" id="PTHR43271">
    <property type="entry name" value="BLL2771 PROTEIN"/>
    <property type="match status" value="1"/>
</dbReference>
<protein>
    <submittedName>
        <fullName evidence="10">MFS transporter</fullName>
    </submittedName>
</protein>
<keyword evidence="6 8" id="KW-1133">Transmembrane helix</keyword>
<accession>A0AAE4DW45</accession>
<evidence type="ECO:0000259" key="9">
    <source>
        <dbReference type="PROSITE" id="PS50850"/>
    </source>
</evidence>
<dbReference type="InterPro" id="IPR036259">
    <property type="entry name" value="MFS_trans_sf"/>
</dbReference>
<evidence type="ECO:0000256" key="4">
    <source>
        <dbReference type="ARBA" id="ARBA00022475"/>
    </source>
</evidence>
<dbReference type="InterPro" id="IPR020846">
    <property type="entry name" value="MFS_dom"/>
</dbReference>
<feature type="transmembrane region" description="Helical" evidence="8">
    <location>
        <begin position="327"/>
        <end position="349"/>
    </location>
</feature>
<evidence type="ECO:0000256" key="6">
    <source>
        <dbReference type="ARBA" id="ARBA00022989"/>
    </source>
</evidence>
<feature type="transmembrane region" description="Helical" evidence="8">
    <location>
        <begin position="188"/>
        <end position="208"/>
    </location>
</feature>
<dbReference type="CDD" id="cd17324">
    <property type="entry name" value="MFS_NepI_like"/>
    <property type="match status" value="1"/>
</dbReference>
<feature type="transmembrane region" description="Helical" evidence="8">
    <location>
        <begin position="125"/>
        <end position="146"/>
    </location>
</feature>
<dbReference type="InterPro" id="IPR011701">
    <property type="entry name" value="MFS"/>
</dbReference>
<feature type="transmembrane region" description="Helical" evidence="8">
    <location>
        <begin position="238"/>
        <end position="261"/>
    </location>
</feature>
<dbReference type="PROSITE" id="PS50850">
    <property type="entry name" value="MFS"/>
    <property type="match status" value="1"/>
</dbReference>
<dbReference type="EMBL" id="JALLIR010000001">
    <property type="protein sequence ID" value="MDR9946706.1"/>
    <property type="molecule type" value="Genomic_DNA"/>
</dbReference>